<evidence type="ECO:0000256" key="2">
    <source>
        <dbReference type="ARBA" id="ARBA00022448"/>
    </source>
</evidence>
<feature type="transmembrane region" description="Helical" evidence="6">
    <location>
        <begin position="254"/>
        <end position="272"/>
    </location>
</feature>
<feature type="transmembrane region" description="Helical" evidence="6">
    <location>
        <begin position="502"/>
        <end position="523"/>
    </location>
</feature>
<sequence length="623" mass="68411">MANSLFRTKKVDSILAEGGDGEHASGLKRVLTVKDLTFFGIAAIIGAGSFSSLGEACFKGGPGVVILFIICGIACGFTAFCYSEFASRIPVAGSAYTYAYASFGELFAWIIGWALVMEYSIGNIYVAFSWSDYFTSLMHRLHIHIPDYLACSYLEAKKAVLNGSSNAELIGAWNTAPMIGSLRIILDLPALIINIFITILVYIGIKESRNFSNAMVILKLAVVALVIIVGAAYINTDNWFPANDAGVQSFMPNGFGGVMAAVSGVFFAYIGFDAVSVLAEESKNPQRDLPRGMSWSLIICTGVYILLALVLTGVLNYRQFEGVGDPLAKIFEVKGVAWMQFLVAICAVIAMTSVLLVFQMGQPRIWMSMSRDGLLPPVFQRIHHKFKTPSFATILTGLVVGIPILFTDKSFVLDFTSIATLFAFVLVCGGVLLLPRREKTPGRFNMPFINGQFIYPVIITAAVTFIGIGTDSGNWLIKGLIPAILVAIYIALPALIGSLRKWFYPIATFIVLGIAYSFAWSYFNSLFNFDFSYDPAYINHEMSFMDLAIPKISLIIFWLTCLVLSVITAFKKYSLIPLMGVTTCLYLLTGMTKSNWAWFLGWLALGLVIYFTYGYKKSKLAKN</sequence>
<feature type="transmembrane region" description="Helical" evidence="6">
    <location>
        <begin position="36"/>
        <end position="53"/>
    </location>
</feature>
<name>A0A3B7MNS8_9BACT</name>
<feature type="transmembrane region" description="Helical" evidence="6">
    <location>
        <begin position="573"/>
        <end position="590"/>
    </location>
</feature>
<protein>
    <submittedName>
        <fullName evidence="8">Amino acid permease</fullName>
    </submittedName>
</protein>
<feature type="transmembrane region" description="Helical" evidence="6">
    <location>
        <begin position="543"/>
        <end position="566"/>
    </location>
</feature>
<accession>A0A3B7MNS8</accession>
<feature type="transmembrane region" description="Helical" evidence="6">
    <location>
        <begin position="337"/>
        <end position="358"/>
    </location>
</feature>
<dbReference type="InterPro" id="IPR002293">
    <property type="entry name" value="AA/rel_permease1"/>
</dbReference>
<feature type="transmembrane region" description="Helical" evidence="6">
    <location>
        <begin position="106"/>
        <end position="128"/>
    </location>
</feature>
<feature type="transmembrane region" description="Helical" evidence="6">
    <location>
        <begin position="65"/>
        <end position="85"/>
    </location>
</feature>
<reference evidence="8 9" key="1">
    <citation type="submission" date="2018-09" db="EMBL/GenBank/DDBJ databases">
        <title>Genome sequencing of strain 6GH32-13.</title>
        <authorList>
            <person name="Weon H.-Y."/>
            <person name="Heo J."/>
            <person name="Kwon S.-W."/>
        </authorList>
    </citation>
    <scope>NUCLEOTIDE SEQUENCE [LARGE SCALE GENOMIC DNA]</scope>
    <source>
        <strain evidence="8 9">5GH32-13</strain>
    </source>
</reference>
<feature type="transmembrane region" description="Helical" evidence="6">
    <location>
        <begin position="412"/>
        <end position="434"/>
    </location>
</feature>
<evidence type="ECO:0000256" key="3">
    <source>
        <dbReference type="ARBA" id="ARBA00022692"/>
    </source>
</evidence>
<dbReference type="RefSeq" id="WP_119050852.1">
    <property type="nucleotide sequence ID" value="NZ_CP032157.1"/>
</dbReference>
<keyword evidence="5 6" id="KW-0472">Membrane</keyword>
<gene>
    <name evidence="8" type="ORF">D3H65_13675</name>
</gene>
<feature type="transmembrane region" description="Helical" evidence="6">
    <location>
        <begin position="184"/>
        <end position="204"/>
    </location>
</feature>
<dbReference type="AlphaFoldDB" id="A0A3B7MNS8"/>
<dbReference type="GO" id="GO:0016020">
    <property type="term" value="C:membrane"/>
    <property type="evidence" value="ECO:0007669"/>
    <property type="project" value="UniProtKB-SubCell"/>
</dbReference>
<dbReference type="KEGG" id="pseg:D3H65_13675"/>
<dbReference type="PANTHER" id="PTHR43243:SF4">
    <property type="entry name" value="CATIONIC AMINO ACID TRANSPORTER 4"/>
    <property type="match status" value="1"/>
</dbReference>
<feature type="transmembrane region" description="Helical" evidence="6">
    <location>
        <begin position="446"/>
        <end position="469"/>
    </location>
</feature>
<evidence type="ECO:0000256" key="1">
    <source>
        <dbReference type="ARBA" id="ARBA00004141"/>
    </source>
</evidence>
<feature type="transmembrane region" description="Helical" evidence="6">
    <location>
        <begin position="216"/>
        <end position="234"/>
    </location>
</feature>
<organism evidence="8 9">
    <name type="scientific">Paraflavitalea soli</name>
    <dbReference type="NCBI Taxonomy" id="2315862"/>
    <lineage>
        <taxon>Bacteria</taxon>
        <taxon>Pseudomonadati</taxon>
        <taxon>Bacteroidota</taxon>
        <taxon>Chitinophagia</taxon>
        <taxon>Chitinophagales</taxon>
        <taxon>Chitinophagaceae</taxon>
        <taxon>Paraflavitalea</taxon>
    </lineage>
</organism>
<dbReference type="Pfam" id="PF13906">
    <property type="entry name" value="AA_permease_C"/>
    <property type="match status" value="1"/>
</dbReference>
<dbReference type="PANTHER" id="PTHR43243">
    <property type="entry name" value="INNER MEMBRANE TRANSPORTER YGJI-RELATED"/>
    <property type="match status" value="1"/>
</dbReference>
<feature type="transmembrane region" description="Helical" evidence="6">
    <location>
        <begin position="293"/>
        <end position="317"/>
    </location>
</feature>
<proteinExistence type="predicted"/>
<dbReference type="GO" id="GO:0015171">
    <property type="term" value="F:amino acid transmembrane transporter activity"/>
    <property type="evidence" value="ECO:0007669"/>
    <property type="project" value="TreeGrafter"/>
</dbReference>
<dbReference type="Proteomes" id="UP000263900">
    <property type="component" value="Chromosome"/>
</dbReference>
<feature type="domain" description="Cationic amino acid transporter C-terminal" evidence="7">
    <location>
        <begin position="575"/>
        <end position="618"/>
    </location>
</feature>
<evidence type="ECO:0000259" key="7">
    <source>
        <dbReference type="Pfam" id="PF13906"/>
    </source>
</evidence>
<comment type="subcellular location">
    <subcellularLocation>
        <location evidence="1">Membrane</location>
        <topology evidence="1">Multi-pass membrane protein</topology>
    </subcellularLocation>
</comment>
<keyword evidence="4 6" id="KW-1133">Transmembrane helix</keyword>
<dbReference type="InterPro" id="IPR029485">
    <property type="entry name" value="CAT_C"/>
</dbReference>
<feature type="transmembrane region" description="Helical" evidence="6">
    <location>
        <begin position="389"/>
        <end position="406"/>
    </location>
</feature>
<keyword evidence="9" id="KW-1185">Reference proteome</keyword>
<evidence type="ECO:0000313" key="8">
    <source>
        <dbReference type="EMBL" id="AXY74969.1"/>
    </source>
</evidence>
<dbReference type="OrthoDB" id="9762947at2"/>
<evidence type="ECO:0000256" key="6">
    <source>
        <dbReference type="SAM" id="Phobius"/>
    </source>
</evidence>
<feature type="transmembrane region" description="Helical" evidence="6">
    <location>
        <begin position="596"/>
        <end position="615"/>
    </location>
</feature>
<evidence type="ECO:0000313" key="9">
    <source>
        <dbReference type="Proteomes" id="UP000263900"/>
    </source>
</evidence>
<dbReference type="Pfam" id="PF13520">
    <property type="entry name" value="AA_permease_2"/>
    <property type="match status" value="1"/>
</dbReference>
<dbReference type="EMBL" id="CP032157">
    <property type="protein sequence ID" value="AXY74969.1"/>
    <property type="molecule type" value="Genomic_DNA"/>
</dbReference>
<evidence type="ECO:0000256" key="5">
    <source>
        <dbReference type="ARBA" id="ARBA00023136"/>
    </source>
</evidence>
<evidence type="ECO:0000256" key="4">
    <source>
        <dbReference type="ARBA" id="ARBA00022989"/>
    </source>
</evidence>
<keyword evidence="3 6" id="KW-0812">Transmembrane</keyword>
<feature type="transmembrane region" description="Helical" evidence="6">
    <location>
        <begin position="475"/>
        <end position="495"/>
    </location>
</feature>
<dbReference type="Gene3D" id="1.20.1740.10">
    <property type="entry name" value="Amino acid/polyamine transporter I"/>
    <property type="match status" value="1"/>
</dbReference>
<keyword evidence="2" id="KW-0813">Transport</keyword>